<reference evidence="4" key="1">
    <citation type="journal article" date="2020" name="Nat. Commun.">
        <title>Large-scale genome sequencing of mycorrhizal fungi provides insights into the early evolution of symbiotic traits.</title>
        <authorList>
            <person name="Miyauchi S."/>
            <person name="Kiss E."/>
            <person name="Kuo A."/>
            <person name="Drula E."/>
            <person name="Kohler A."/>
            <person name="Sanchez-Garcia M."/>
            <person name="Morin E."/>
            <person name="Andreopoulos B."/>
            <person name="Barry K.W."/>
            <person name="Bonito G."/>
            <person name="Buee M."/>
            <person name="Carver A."/>
            <person name="Chen C."/>
            <person name="Cichocki N."/>
            <person name="Clum A."/>
            <person name="Culley D."/>
            <person name="Crous P.W."/>
            <person name="Fauchery L."/>
            <person name="Girlanda M."/>
            <person name="Hayes R.D."/>
            <person name="Keri Z."/>
            <person name="LaButti K."/>
            <person name="Lipzen A."/>
            <person name="Lombard V."/>
            <person name="Magnuson J."/>
            <person name="Maillard F."/>
            <person name="Murat C."/>
            <person name="Nolan M."/>
            <person name="Ohm R.A."/>
            <person name="Pangilinan J."/>
            <person name="Pereira M.F."/>
            <person name="Perotto S."/>
            <person name="Peter M."/>
            <person name="Pfister S."/>
            <person name="Riley R."/>
            <person name="Sitrit Y."/>
            <person name="Stielow J.B."/>
            <person name="Szollosi G."/>
            <person name="Zifcakova L."/>
            <person name="Stursova M."/>
            <person name="Spatafora J.W."/>
            <person name="Tedersoo L."/>
            <person name="Vaario L.M."/>
            <person name="Yamada A."/>
            <person name="Yan M."/>
            <person name="Wang P."/>
            <person name="Xu J."/>
            <person name="Bruns T."/>
            <person name="Baldrian P."/>
            <person name="Vilgalys R."/>
            <person name="Dunand C."/>
            <person name="Henrissat B."/>
            <person name="Grigoriev I.V."/>
            <person name="Hibbett D."/>
            <person name="Nagy L.G."/>
            <person name="Martin F.M."/>
        </authorList>
    </citation>
    <scope>NUCLEOTIDE SEQUENCE</scope>
    <source>
        <strain evidence="4">UH-Tt-Lm1</strain>
    </source>
</reference>
<comment type="caution">
    <text evidence="4">The sequence shown here is derived from an EMBL/GenBank/DDBJ whole genome shotgun (WGS) entry which is preliminary data.</text>
</comment>
<evidence type="ECO:0000256" key="3">
    <source>
        <dbReference type="SAM" id="SignalP"/>
    </source>
</evidence>
<dbReference type="PANTHER" id="PTHR31836">
    <property type="match status" value="1"/>
</dbReference>
<dbReference type="Proteomes" id="UP000736335">
    <property type="component" value="Unassembled WGS sequence"/>
</dbReference>
<dbReference type="Gene3D" id="2.40.40.10">
    <property type="entry name" value="RlpA-like domain"/>
    <property type="match status" value="1"/>
</dbReference>
<dbReference type="CDD" id="cd22191">
    <property type="entry name" value="DPBB_RlpA_EXP_N-like"/>
    <property type="match status" value="1"/>
</dbReference>
<evidence type="ECO:0000256" key="1">
    <source>
        <dbReference type="ARBA" id="ARBA00022729"/>
    </source>
</evidence>
<dbReference type="PANTHER" id="PTHR31836:SF28">
    <property type="entry name" value="SRCR DOMAIN-CONTAINING PROTEIN-RELATED"/>
    <property type="match status" value="1"/>
</dbReference>
<keyword evidence="1 3" id="KW-0732">Signal</keyword>
<dbReference type="SUPFAM" id="SSF50685">
    <property type="entry name" value="Barwin-like endoglucanases"/>
    <property type="match status" value="1"/>
</dbReference>
<evidence type="ECO:0000313" key="4">
    <source>
        <dbReference type="EMBL" id="KAF9792448.1"/>
    </source>
</evidence>
<keyword evidence="5" id="KW-1185">Reference proteome</keyword>
<protein>
    <submittedName>
        <fullName evidence="4">RlpA-like double-psi beta-barrel-protein domain-containing protein-containing protein</fullName>
    </submittedName>
</protein>
<dbReference type="InterPro" id="IPR036908">
    <property type="entry name" value="RlpA-like_sf"/>
</dbReference>
<dbReference type="InterPro" id="IPR051477">
    <property type="entry name" value="Expansin_CellWall"/>
</dbReference>
<evidence type="ECO:0000313" key="5">
    <source>
        <dbReference type="Proteomes" id="UP000736335"/>
    </source>
</evidence>
<accession>A0A9P6HPQ4</accession>
<feature type="compositionally biased region" description="Low complexity" evidence="2">
    <location>
        <begin position="139"/>
        <end position="193"/>
    </location>
</feature>
<organism evidence="4 5">
    <name type="scientific">Thelephora terrestris</name>
    <dbReference type="NCBI Taxonomy" id="56493"/>
    <lineage>
        <taxon>Eukaryota</taxon>
        <taxon>Fungi</taxon>
        <taxon>Dikarya</taxon>
        <taxon>Basidiomycota</taxon>
        <taxon>Agaricomycotina</taxon>
        <taxon>Agaricomycetes</taxon>
        <taxon>Thelephorales</taxon>
        <taxon>Thelephoraceae</taxon>
        <taxon>Thelephora</taxon>
    </lineage>
</organism>
<dbReference type="AlphaFoldDB" id="A0A9P6HPQ4"/>
<evidence type="ECO:0000256" key="2">
    <source>
        <dbReference type="SAM" id="MobiDB-lite"/>
    </source>
</evidence>
<gene>
    <name evidence="4" type="ORF">BJ322DRAFT_1029310</name>
</gene>
<dbReference type="OrthoDB" id="623670at2759"/>
<dbReference type="EMBL" id="WIUZ02000001">
    <property type="protein sequence ID" value="KAF9792448.1"/>
    <property type="molecule type" value="Genomic_DNA"/>
</dbReference>
<feature type="chain" id="PRO_5040426843" evidence="3">
    <location>
        <begin position="23"/>
        <end position="225"/>
    </location>
</feature>
<name>A0A9P6HPQ4_9AGAM</name>
<reference evidence="4" key="2">
    <citation type="submission" date="2020-11" db="EMBL/GenBank/DDBJ databases">
        <authorList>
            <consortium name="DOE Joint Genome Institute"/>
            <person name="Kuo A."/>
            <person name="Miyauchi S."/>
            <person name="Kiss E."/>
            <person name="Drula E."/>
            <person name="Kohler A."/>
            <person name="Sanchez-Garcia M."/>
            <person name="Andreopoulos B."/>
            <person name="Barry K.W."/>
            <person name="Bonito G."/>
            <person name="Buee M."/>
            <person name="Carver A."/>
            <person name="Chen C."/>
            <person name="Cichocki N."/>
            <person name="Clum A."/>
            <person name="Culley D."/>
            <person name="Crous P.W."/>
            <person name="Fauchery L."/>
            <person name="Girlanda M."/>
            <person name="Hayes R."/>
            <person name="Keri Z."/>
            <person name="Labutti K."/>
            <person name="Lipzen A."/>
            <person name="Lombard V."/>
            <person name="Magnuson J."/>
            <person name="Maillard F."/>
            <person name="Morin E."/>
            <person name="Murat C."/>
            <person name="Nolan M."/>
            <person name="Ohm R."/>
            <person name="Pangilinan J."/>
            <person name="Pereira M."/>
            <person name="Perotto S."/>
            <person name="Peter M."/>
            <person name="Riley R."/>
            <person name="Sitrit Y."/>
            <person name="Stielow B."/>
            <person name="Szollosi G."/>
            <person name="Zifcakova L."/>
            <person name="Stursova M."/>
            <person name="Spatafora J.W."/>
            <person name="Tedersoo L."/>
            <person name="Vaario L.-M."/>
            <person name="Yamada A."/>
            <person name="Yan M."/>
            <person name="Wang P."/>
            <person name="Xu J."/>
            <person name="Bruns T."/>
            <person name="Baldrian P."/>
            <person name="Vilgalys R."/>
            <person name="Henrissat B."/>
            <person name="Grigoriev I.V."/>
            <person name="Hibbett D."/>
            <person name="Nagy L.G."/>
            <person name="Martin F.M."/>
        </authorList>
    </citation>
    <scope>NUCLEOTIDE SEQUENCE</scope>
    <source>
        <strain evidence="4">UH-Tt-Lm1</strain>
    </source>
</reference>
<feature type="signal peptide" evidence="3">
    <location>
        <begin position="1"/>
        <end position="22"/>
    </location>
</feature>
<sequence>MLLPSVFLILAVYAIGFTPAAATPHSLAKWSSRHNALQPLQKRVSGQFTYFAVGMGACGKQNVESDMVVALNTPLWDGGSHCFETVTIVINGITLQAQIVDRCENCGSGDLDFSVGLFHAFGGTDAQGVMSGTWSFGNSPVPTTTTTEQPKPSSTSTSTSTTPSSTSVPPSSTIPTPSMTTSSGSSPSPSATSNVAIPVPTGVLGQSLFILGALGELVLAGGSVR</sequence>
<proteinExistence type="predicted"/>
<feature type="region of interest" description="Disordered" evidence="2">
    <location>
        <begin position="133"/>
        <end position="193"/>
    </location>
</feature>